<keyword evidence="1" id="KW-0614">Plasmid</keyword>
<keyword evidence="2" id="KW-1185">Reference proteome</keyword>
<accession>A0A4P8EM70</accession>
<dbReference type="SUPFAM" id="SSF52402">
    <property type="entry name" value="Adenine nucleotide alpha hydrolases-like"/>
    <property type="match status" value="1"/>
</dbReference>
<reference evidence="1 2" key="1">
    <citation type="submission" date="2019-05" db="EMBL/GenBank/DDBJ databases">
        <title>Pseudorhodobacter turbinis sp. nov., isolated from the gut of the Korean turban shell.</title>
        <authorList>
            <person name="Jeong Y.-S."/>
            <person name="Kang W.-R."/>
            <person name="Bae J.-W."/>
        </authorList>
    </citation>
    <scope>NUCLEOTIDE SEQUENCE [LARGE SCALE GENOMIC DNA]</scope>
    <source>
        <strain evidence="1 2">S12M18</strain>
        <plasmid evidence="1 2">unnamed2</plasmid>
    </source>
</reference>
<protein>
    <recommendedName>
        <fullName evidence="3">Asparagine synthetase domain-containing protein</fullName>
    </recommendedName>
</protein>
<gene>
    <name evidence="1" type="ORF">EOK75_20350</name>
</gene>
<sequence length="481" mass="53632">MQKTALPDLWQYRISDNPAQEAIAIGDMFLEVGDGLQVTHLTDLNGTAVGVLLGFPIDLKARRLINRDWQSPFQLGSDPDAFVSETMRILGGRFLWIFRTQSVARIYPDCSAQVPCVFDPAAKQVGSTAYALLETDEYDARFDAALFDELGVDGEGWFPAGLTAHHGLHRLLPNHYLDLDTWAVQRFWSGPETTAEDPARVVEEIIEIVQAQIEALVNGPKRVAMALTAGTNTRTLIACARDYIAKIDCMTIIGGDRHEMDSIVASRIAKDMGLNHIKLDRTNATDKQKELFIKRGGHCNGDSNALYHPSVWPLAETHVFVGGAGGEIAYPSTLKATDTIESKVSTAQIIARLGLPRNTTVALALERRLADMGDIDVLTKLGLVYLEDRYAAWYAPQFCCDPTLLRLAPLLTTRSVELMMQLPAEWRQENRLGHEIIARLWPELAQYPYNSLGKWRDMVLKLRRAIANPQLVLKVLRKMRG</sequence>
<dbReference type="AlphaFoldDB" id="A0A4P8EM70"/>
<dbReference type="RefSeq" id="WP_137195920.1">
    <property type="nucleotide sequence ID" value="NZ_CP039966.1"/>
</dbReference>
<dbReference type="KEGG" id="pseb:EOK75_20350"/>
<dbReference type="OrthoDB" id="8335492at2"/>
<geneLocation type="plasmid" evidence="1 2">
    <name>unnamed2</name>
</geneLocation>
<proteinExistence type="predicted"/>
<organism evidence="1 2">
    <name type="scientific">Pseudorhodobacter turbinis</name>
    <dbReference type="NCBI Taxonomy" id="2500533"/>
    <lineage>
        <taxon>Bacteria</taxon>
        <taxon>Pseudomonadati</taxon>
        <taxon>Pseudomonadota</taxon>
        <taxon>Alphaproteobacteria</taxon>
        <taxon>Rhodobacterales</taxon>
        <taxon>Paracoccaceae</taxon>
        <taxon>Pseudorhodobacter</taxon>
    </lineage>
</organism>
<evidence type="ECO:0008006" key="3">
    <source>
        <dbReference type="Google" id="ProtNLM"/>
    </source>
</evidence>
<dbReference type="Proteomes" id="UP000298631">
    <property type="component" value="Plasmid unnamed2"/>
</dbReference>
<dbReference type="EMBL" id="CP039966">
    <property type="protein sequence ID" value="QCO58113.1"/>
    <property type="molecule type" value="Genomic_DNA"/>
</dbReference>
<evidence type="ECO:0000313" key="2">
    <source>
        <dbReference type="Proteomes" id="UP000298631"/>
    </source>
</evidence>
<evidence type="ECO:0000313" key="1">
    <source>
        <dbReference type="EMBL" id="QCO58113.1"/>
    </source>
</evidence>
<name>A0A4P8EM70_9RHOB</name>